<proteinExistence type="predicted"/>
<organism evidence="2 3">
    <name type="scientific">Elysia marginata</name>
    <dbReference type="NCBI Taxonomy" id="1093978"/>
    <lineage>
        <taxon>Eukaryota</taxon>
        <taxon>Metazoa</taxon>
        <taxon>Spiralia</taxon>
        <taxon>Lophotrochozoa</taxon>
        <taxon>Mollusca</taxon>
        <taxon>Gastropoda</taxon>
        <taxon>Heterobranchia</taxon>
        <taxon>Euthyneura</taxon>
        <taxon>Panpulmonata</taxon>
        <taxon>Sacoglossa</taxon>
        <taxon>Placobranchoidea</taxon>
        <taxon>Plakobranchidae</taxon>
        <taxon>Elysia</taxon>
    </lineage>
</organism>
<sequence length="95" mass="10619">MKSIVQDMSKNHPGHANEPYTVDTTDGIGAVARAQNFTRVCIHREGEHCFGKFSYRRNENNVITRNTGNIVLMSRRPVKDPDAGPVLLVKVKELA</sequence>
<gene>
    <name evidence="2" type="ORF">ElyMa_003800600</name>
</gene>
<evidence type="ECO:0008006" key="4">
    <source>
        <dbReference type="Google" id="ProtNLM"/>
    </source>
</evidence>
<name>A0AAV4FDY2_9GAST</name>
<reference evidence="2 3" key="1">
    <citation type="journal article" date="2021" name="Elife">
        <title>Chloroplast acquisition without the gene transfer in kleptoplastic sea slugs, Plakobranchus ocellatus.</title>
        <authorList>
            <person name="Maeda T."/>
            <person name="Takahashi S."/>
            <person name="Yoshida T."/>
            <person name="Shimamura S."/>
            <person name="Takaki Y."/>
            <person name="Nagai Y."/>
            <person name="Toyoda A."/>
            <person name="Suzuki Y."/>
            <person name="Arimoto A."/>
            <person name="Ishii H."/>
            <person name="Satoh N."/>
            <person name="Nishiyama T."/>
            <person name="Hasebe M."/>
            <person name="Maruyama T."/>
            <person name="Minagawa J."/>
            <person name="Obokata J."/>
            <person name="Shigenobu S."/>
        </authorList>
    </citation>
    <scope>NUCLEOTIDE SEQUENCE [LARGE SCALE GENOMIC DNA]</scope>
</reference>
<feature type="region of interest" description="Disordered" evidence="1">
    <location>
        <begin position="1"/>
        <end position="22"/>
    </location>
</feature>
<dbReference type="AlphaFoldDB" id="A0AAV4FDY2"/>
<evidence type="ECO:0000256" key="1">
    <source>
        <dbReference type="SAM" id="MobiDB-lite"/>
    </source>
</evidence>
<comment type="caution">
    <text evidence="2">The sequence shown here is derived from an EMBL/GenBank/DDBJ whole genome shotgun (WGS) entry which is preliminary data.</text>
</comment>
<dbReference type="Proteomes" id="UP000762676">
    <property type="component" value="Unassembled WGS sequence"/>
</dbReference>
<evidence type="ECO:0000313" key="3">
    <source>
        <dbReference type="Proteomes" id="UP000762676"/>
    </source>
</evidence>
<keyword evidence="3" id="KW-1185">Reference proteome</keyword>
<protein>
    <recommendedName>
        <fullName evidence="4">60S ribosomal protein L23</fullName>
    </recommendedName>
</protein>
<accession>A0AAV4FDY2</accession>
<evidence type="ECO:0000313" key="2">
    <source>
        <dbReference type="EMBL" id="GFR70975.1"/>
    </source>
</evidence>
<dbReference type="EMBL" id="BMAT01007764">
    <property type="protein sequence ID" value="GFR70975.1"/>
    <property type="molecule type" value="Genomic_DNA"/>
</dbReference>